<protein>
    <submittedName>
        <fullName evidence="3">TPR repeat protein</fullName>
    </submittedName>
</protein>
<dbReference type="InterPro" id="IPR002182">
    <property type="entry name" value="NB-ARC"/>
</dbReference>
<dbReference type="EMBL" id="JAPQKN010000003">
    <property type="protein sequence ID" value="KAJ5166372.1"/>
    <property type="molecule type" value="Genomic_DNA"/>
</dbReference>
<dbReference type="SUPFAM" id="SSF52540">
    <property type="entry name" value="P-loop containing nucleoside triphosphate hydrolases"/>
    <property type="match status" value="1"/>
</dbReference>
<dbReference type="SUPFAM" id="SSF48452">
    <property type="entry name" value="TPR-like"/>
    <property type="match status" value="2"/>
</dbReference>
<evidence type="ECO:0000259" key="1">
    <source>
        <dbReference type="Pfam" id="PF00931"/>
    </source>
</evidence>
<dbReference type="InterPro" id="IPR027417">
    <property type="entry name" value="P-loop_NTPase"/>
</dbReference>
<dbReference type="InterPro" id="IPR053137">
    <property type="entry name" value="NLR-like"/>
</dbReference>
<dbReference type="GeneID" id="81426454"/>
<evidence type="ECO:0000313" key="4">
    <source>
        <dbReference type="Proteomes" id="UP001149163"/>
    </source>
</evidence>
<gene>
    <name evidence="3" type="ORF">N7482_005153</name>
</gene>
<comment type="caution">
    <text evidence="3">The sequence shown here is derived from an EMBL/GenBank/DDBJ whole genome shotgun (WGS) entry which is preliminary data.</text>
</comment>
<accession>A0A9W9I625</accession>
<dbReference type="Pfam" id="PF17107">
    <property type="entry name" value="SesA"/>
    <property type="match status" value="1"/>
</dbReference>
<dbReference type="InterPro" id="IPR019734">
    <property type="entry name" value="TPR_rpt"/>
</dbReference>
<dbReference type="OrthoDB" id="1658288at2759"/>
<dbReference type="Gene3D" id="3.40.50.300">
    <property type="entry name" value="P-loop containing nucleotide triphosphate hydrolases"/>
    <property type="match status" value="1"/>
</dbReference>
<dbReference type="Pfam" id="PF00931">
    <property type="entry name" value="NB-ARC"/>
    <property type="match status" value="1"/>
</dbReference>
<dbReference type="Gene3D" id="1.25.40.10">
    <property type="entry name" value="Tetratricopeptide repeat domain"/>
    <property type="match status" value="2"/>
</dbReference>
<dbReference type="PANTHER" id="PTHR46082">
    <property type="entry name" value="ATP/GTP-BINDING PROTEIN-RELATED"/>
    <property type="match status" value="1"/>
</dbReference>
<evidence type="ECO:0000313" key="3">
    <source>
        <dbReference type="EMBL" id="KAJ5166372.1"/>
    </source>
</evidence>
<keyword evidence="4" id="KW-1185">Reference proteome</keyword>
<proteinExistence type="predicted"/>
<reference evidence="3" key="1">
    <citation type="submission" date="2022-11" db="EMBL/GenBank/DDBJ databases">
        <authorList>
            <person name="Petersen C."/>
        </authorList>
    </citation>
    <scope>NUCLEOTIDE SEQUENCE</scope>
    <source>
        <strain evidence="3">IBT 26290</strain>
    </source>
</reference>
<dbReference type="Pfam" id="PF13424">
    <property type="entry name" value="TPR_12"/>
    <property type="match status" value="2"/>
</dbReference>
<dbReference type="AlphaFoldDB" id="A0A9W9I625"/>
<dbReference type="Proteomes" id="UP001149163">
    <property type="component" value="Unassembled WGS sequence"/>
</dbReference>
<dbReference type="GO" id="GO:0043531">
    <property type="term" value="F:ADP binding"/>
    <property type="evidence" value="ECO:0007669"/>
    <property type="project" value="InterPro"/>
</dbReference>
<reference evidence="3" key="2">
    <citation type="journal article" date="2023" name="IMA Fungus">
        <title>Comparative genomic study of the Penicillium genus elucidates a diverse pangenome and 15 lateral gene transfer events.</title>
        <authorList>
            <person name="Petersen C."/>
            <person name="Sorensen T."/>
            <person name="Nielsen M.R."/>
            <person name="Sondergaard T.E."/>
            <person name="Sorensen J.L."/>
            <person name="Fitzpatrick D.A."/>
            <person name="Frisvad J.C."/>
            <person name="Nielsen K.L."/>
        </authorList>
    </citation>
    <scope>NUCLEOTIDE SEQUENCE</scope>
    <source>
        <strain evidence="3">IBT 26290</strain>
    </source>
</reference>
<evidence type="ECO:0000259" key="2">
    <source>
        <dbReference type="Pfam" id="PF17107"/>
    </source>
</evidence>
<organism evidence="3 4">
    <name type="scientific">Penicillium canariense</name>
    <dbReference type="NCBI Taxonomy" id="189055"/>
    <lineage>
        <taxon>Eukaryota</taxon>
        <taxon>Fungi</taxon>
        <taxon>Dikarya</taxon>
        <taxon>Ascomycota</taxon>
        <taxon>Pezizomycotina</taxon>
        <taxon>Eurotiomycetes</taxon>
        <taxon>Eurotiomycetidae</taxon>
        <taxon>Eurotiales</taxon>
        <taxon>Aspergillaceae</taxon>
        <taxon>Penicillium</taxon>
    </lineage>
</organism>
<name>A0A9W9I625_9EURO</name>
<dbReference type="InterPro" id="IPR031352">
    <property type="entry name" value="SesA"/>
</dbReference>
<dbReference type="SMART" id="SM00028">
    <property type="entry name" value="TPR"/>
    <property type="match status" value="3"/>
</dbReference>
<dbReference type="InterPro" id="IPR011990">
    <property type="entry name" value="TPR-like_helical_dom_sf"/>
</dbReference>
<feature type="domain" description="NACHT-NTPase and P-loop NTPases N-terminal" evidence="2">
    <location>
        <begin position="11"/>
        <end position="133"/>
    </location>
</feature>
<dbReference type="RefSeq" id="XP_056542833.1">
    <property type="nucleotide sequence ID" value="XM_056687278.1"/>
</dbReference>
<feature type="domain" description="NB-ARC" evidence="1">
    <location>
        <begin position="180"/>
        <end position="317"/>
    </location>
</feature>
<sequence>MSTGLDVIGGISAVISILDASIKLYDSAKRDAKLTTTFEAIRRRLPVLLHTLTTCQIHLESSKNALPEDVYEALEKTVDSCYAKASNLKIIFEKVIPEECDRWEKRYSKVLRRLGKGDKVEELMGAITEDVQLIVNHVGTQNVNAATTQGYGFLGPVGTHLGQAPHIAPELFIGRDSELQHISRILQPLQTPQTQQRLFLVGMGGVGKTQLSIAYAEAYRGSYGSVFWVNASSEAALQASFQSIASLIFSGQDPAVLKSSNIVGHVHQWLYDSRNTRWLLLFDGYDDPDLEISEYFPSASHGTVIVTTRRLALAGNTLRIKPLRSTADSLAILQTRSKRENVQSGMVHINILKQATTLPSPLDSFAKRLSERLDGFPLALAIAGTYIQLTGLSFERYLQEYEACGDIDPFHSAPLREYRERTPSATWDLSYADLKAEDPDAAELLKTLAYFANQTLPHELFLGGLTDDSPKWLRRVVASDFTFRRVMSTLAQYYYIEVDETSGSWCMYNYIHDWTLAALNKEIDLKYYWYAVECVHTWIAGVDNESLGNASFASVARHALRLAEPRFLQADVLSDAPSDRLDQITRIALLLRHQHHLGKAEQMQRQVLAGVEHALGPDHPSTLTAVHYLGCIYRAQGNFHMAEQLLTRALDGREKVLGPEDESTLTSINNLGILYRGQGRLRKAEQLFTRALAGREKVLGREHRSTLASINDLGIIYRTQGRLPLAEAKFEQALNGRLKVLGLDHVSTLNTLFDRGVLFRFQGKLGRAEEAFEQTFDGRDRVLGPKHRSTLAVANDLEALYRARGKRKKAESVFQRRVQ</sequence>
<dbReference type="PANTHER" id="PTHR46082:SF6">
    <property type="entry name" value="AAA+ ATPASE DOMAIN-CONTAINING PROTEIN-RELATED"/>
    <property type="match status" value="1"/>
</dbReference>